<sequence length="269" mass="29644">MVRSGFTRFAAGLACLWALTVAPALAQVPTETEVDLALVVAVDISFSMDTDEQALQREGFAQAFRSKLVHDAIRGGMLGRIAVTYMEWAGSPDQKVIVPWTVLDNSESLMAFADRIASTPLRRAQRTSISSAIDFSVKLLEDSGLSATRQVIDVSGDGPNNQGRLVIEARDAAIKKGIIINGLPIMLRQPGYLDIPDLDIYYKDCVIGGQGSFTVPVRERDQFIEAIKTKILLEVANLVPEQPLIRRIQAPPRTNCMAGEMQWRDRWSN</sequence>
<dbReference type="OrthoDB" id="9792179at2"/>
<dbReference type="EMBL" id="CP016616">
    <property type="protein sequence ID" value="ANY79746.1"/>
    <property type="molecule type" value="Genomic_DNA"/>
</dbReference>
<keyword evidence="1" id="KW-0732">Signal</keyword>
<dbReference type="RefSeq" id="WP_099510766.1">
    <property type="nucleotide sequence ID" value="NZ_CP016616.1"/>
</dbReference>
<accession>A0A1B2EIF1</accession>
<name>A0A1B2EIF1_9HYPH</name>
<dbReference type="InterPro" id="IPR010607">
    <property type="entry name" value="DUF1194"/>
</dbReference>
<organism evidence="2">
    <name type="scientific">Microvirga ossetica</name>
    <dbReference type="NCBI Taxonomy" id="1882682"/>
    <lineage>
        <taxon>Bacteria</taxon>
        <taxon>Pseudomonadati</taxon>
        <taxon>Pseudomonadota</taxon>
        <taxon>Alphaproteobacteria</taxon>
        <taxon>Hyphomicrobiales</taxon>
        <taxon>Methylobacteriaceae</taxon>
        <taxon>Microvirga</taxon>
    </lineage>
</organism>
<feature type="chain" id="PRO_5008536156" description="VWFA domain-containing protein" evidence="1">
    <location>
        <begin position="27"/>
        <end position="269"/>
    </location>
</feature>
<feature type="signal peptide" evidence="1">
    <location>
        <begin position="1"/>
        <end position="26"/>
    </location>
</feature>
<dbReference type="Gene3D" id="3.40.50.410">
    <property type="entry name" value="von Willebrand factor, type A domain"/>
    <property type="match status" value="1"/>
</dbReference>
<dbReference type="AlphaFoldDB" id="A0A1B2EIF1"/>
<dbReference type="InterPro" id="IPR036465">
    <property type="entry name" value="vWFA_dom_sf"/>
</dbReference>
<gene>
    <name evidence="2" type="ORF">BB934_17200</name>
</gene>
<evidence type="ECO:0008006" key="3">
    <source>
        <dbReference type="Google" id="ProtNLM"/>
    </source>
</evidence>
<dbReference type="SUPFAM" id="SSF53300">
    <property type="entry name" value="vWA-like"/>
    <property type="match status" value="1"/>
</dbReference>
<protein>
    <recommendedName>
        <fullName evidence="3">VWFA domain-containing protein</fullName>
    </recommendedName>
</protein>
<dbReference type="Pfam" id="PF06707">
    <property type="entry name" value="DUF1194"/>
    <property type="match status" value="1"/>
</dbReference>
<proteinExistence type="predicted"/>
<dbReference type="KEGG" id="moc:BB934_17200"/>
<evidence type="ECO:0000313" key="2">
    <source>
        <dbReference type="EMBL" id="ANY79746.1"/>
    </source>
</evidence>
<evidence type="ECO:0000256" key="1">
    <source>
        <dbReference type="SAM" id="SignalP"/>
    </source>
</evidence>
<reference evidence="2" key="1">
    <citation type="submission" date="2016-07" db="EMBL/GenBank/DDBJ databases">
        <title>Microvirga ossetica sp. nov. a new species of rhizobia isolated from root nodules of the legume species Vicia alpestris Steven originated from North Ossetia region in the Caucasus.</title>
        <authorList>
            <person name="Safronova V.I."/>
            <person name="Kuznetsova I.G."/>
            <person name="Sazanova A.L."/>
            <person name="Belimov A."/>
            <person name="Andronov E."/>
            <person name="Osledkin Y.S."/>
            <person name="Onishchuk O.P."/>
            <person name="Kurchak O.N."/>
            <person name="Shaposhnikov A.I."/>
            <person name="Willems A."/>
            <person name="Tikhonovich I.A."/>
        </authorList>
    </citation>
    <scope>NUCLEOTIDE SEQUENCE [LARGE SCALE GENOMIC DNA]</scope>
    <source>
        <strain evidence="2">V5/3M</strain>
    </source>
</reference>